<dbReference type="InterPro" id="IPR003607">
    <property type="entry name" value="HD/PDEase_dom"/>
</dbReference>
<evidence type="ECO:0000313" key="4">
    <source>
        <dbReference type="Proteomes" id="UP000663555"/>
    </source>
</evidence>
<evidence type="ECO:0000256" key="1">
    <source>
        <dbReference type="SAM" id="MobiDB-lite"/>
    </source>
</evidence>
<dbReference type="InterPro" id="IPR021812">
    <property type="entry name" value="DUF3391"/>
</dbReference>
<dbReference type="PROSITE" id="PS51832">
    <property type="entry name" value="HD_GYP"/>
    <property type="match status" value="1"/>
</dbReference>
<dbReference type="Pfam" id="PF13487">
    <property type="entry name" value="HD_5"/>
    <property type="match status" value="1"/>
</dbReference>
<dbReference type="Gene3D" id="1.10.3210.10">
    <property type="entry name" value="Hypothetical protein af1432"/>
    <property type="match status" value="1"/>
</dbReference>
<sequence>MHTAHQETIEKRIHVSELSLGMHVVRLDKPWEETDFLIQGFVIRDESELEALRLQCSYVFIEGRLEAEPAPARRQPQQPASAPRKGLFRGRPAGRSDKSARAQPVRRRVNYMNKIDSATEMKTAVVKFKDAQQTAKSIMSGLRLGRTLDLNNARAVVDSCVDSVLRNENALLLLTKIKNQDEYTAEHCLNVAILCAAFGKHLGLLEEEIRNLSLCGMLHDVGKTRIPNEILNKPGALTPSEFEIMREHTTHGRNILMSTSRSLTMAVDVAFNHHERIDGQGYPRGLQAQQIPFFAKIVGLVDTYDAITSNRIYDKGRASMHALDIIHKHRGTQFDEELAVAFIQLIGVYPPGSIVELMNGEVGIVVENQKQHKLKPKVLLVRESDKTPLPSFRTVDLMLGPKDASGEVYKIAREVPDGTHGVVLKDFVEQGLIFSKPAPIIP</sequence>
<dbReference type="SUPFAM" id="SSF109604">
    <property type="entry name" value="HD-domain/PDEase-like"/>
    <property type="match status" value="1"/>
</dbReference>
<dbReference type="RefSeq" id="WP_206645018.1">
    <property type="nucleotide sequence ID" value="NZ_CP071247.1"/>
</dbReference>
<dbReference type="PANTHER" id="PTHR43155:SF2">
    <property type="entry name" value="CYCLIC DI-GMP PHOSPHODIESTERASE PA4108"/>
    <property type="match status" value="1"/>
</dbReference>
<gene>
    <name evidence="3" type="ORF">LPB19_05055</name>
</gene>
<protein>
    <submittedName>
        <fullName evidence="3">HD-GYP domain-containing protein</fullName>
    </submittedName>
</protein>
<organism evidence="3 4">
    <name type="scientific">Marinobacter salinisoli</name>
    <dbReference type="NCBI Taxonomy" id="2769486"/>
    <lineage>
        <taxon>Bacteria</taxon>
        <taxon>Pseudomonadati</taxon>
        <taxon>Pseudomonadota</taxon>
        <taxon>Gammaproteobacteria</taxon>
        <taxon>Pseudomonadales</taxon>
        <taxon>Marinobacteraceae</taxon>
        <taxon>Marinobacter</taxon>
    </lineage>
</organism>
<feature type="domain" description="HD-GYP" evidence="2">
    <location>
        <begin position="162"/>
        <end position="358"/>
    </location>
</feature>
<dbReference type="Pfam" id="PF11871">
    <property type="entry name" value="DUF3391"/>
    <property type="match status" value="1"/>
</dbReference>
<name>A0ABX7MTW4_9GAMM</name>
<accession>A0ABX7MTW4</accession>
<proteinExistence type="predicted"/>
<dbReference type="Proteomes" id="UP000663555">
    <property type="component" value="Chromosome"/>
</dbReference>
<dbReference type="CDD" id="cd00077">
    <property type="entry name" value="HDc"/>
    <property type="match status" value="1"/>
</dbReference>
<evidence type="ECO:0000259" key="2">
    <source>
        <dbReference type="PROSITE" id="PS51832"/>
    </source>
</evidence>
<dbReference type="SMART" id="SM00471">
    <property type="entry name" value="HDc"/>
    <property type="match status" value="1"/>
</dbReference>
<dbReference type="PANTHER" id="PTHR43155">
    <property type="entry name" value="CYCLIC DI-GMP PHOSPHODIESTERASE PA4108-RELATED"/>
    <property type="match status" value="1"/>
</dbReference>
<dbReference type="EMBL" id="CP071247">
    <property type="protein sequence ID" value="QSP95781.1"/>
    <property type="molecule type" value="Genomic_DNA"/>
</dbReference>
<feature type="compositionally biased region" description="Low complexity" evidence="1">
    <location>
        <begin position="69"/>
        <end position="84"/>
    </location>
</feature>
<keyword evidence="4" id="KW-1185">Reference proteome</keyword>
<evidence type="ECO:0000313" key="3">
    <source>
        <dbReference type="EMBL" id="QSP95781.1"/>
    </source>
</evidence>
<reference evidence="3 4" key="1">
    <citation type="submission" date="2021-03" db="EMBL/GenBank/DDBJ databases">
        <title>Genome sequencing of Marinobacter sp. LPB0319.</title>
        <authorList>
            <person name="Kim J."/>
        </authorList>
    </citation>
    <scope>NUCLEOTIDE SEQUENCE [LARGE SCALE GENOMIC DNA]</scope>
    <source>
        <strain evidence="3 4">LPB0319</strain>
    </source>
</reference>
<feature type="region of interest" description="Disordered" evidence="1">
    <location>
        <begin position="69"/>
        <end position="103"/>
    </location>
</feature>
<dbReference type="InterPro" id="IPR037522">
    <property type="entry name" value="HD_GYP_dom"/>
</dbReference>